<dbReference type="AlphaFoldDB" id="A0A1K2I0K1"/>
<keyword evidence="2" id="KW-1185">Reference proteome</keyword>
<evidence type="ECO:0000313" key="2">
    <source>
        <dbReference type="Proteomes" id="UP000183447"/>
    </source>
</evidence>
<accession>A0A1K2I0K1</accession>
<dbReference type="STRING" id="665118.SAMN02983003_2468"/>
<evidence type="ECO:0000313" key="1">
    <source>
        <dbReference type="EMBL" id="SFZ85248.1"/>
    </source>
</evidence>
<gene>
    <name evidence="1" type="ORF">SAMN02983003_2468</name>
</gene>
<sequence>MLFGLAVWSGPAEAQTDDRVMNDVLLLIKEDAALAALDTECAQLLGDADIARSFAAQRERMAPWRIVSAALIGTRGTLPPGGAEAAREAGQAVFAADWARREDKPGHCRTMALALDAGVLDHPSAYPAETARLLEAHAGRLPVLDVAGSPAVAHAAEIKAMFYREEALFARCGALDPPAEPYRKAGRTWAIENSHAEILVDQILDNWGAKAPGRVAEGRRRAEAEAEAQLTGSEPAAFCAELMRAAAAGERDIAVTHYDAILRLQRDAEVIP</sequence>
<organism evidence="1 2">
    <name type="scientific">Devosia enhydra</name>
    <dbReference type="NCBI Taxonomy" id="665118"/>
    <lineage>
        <taxon>Bacteria</taxon>
        <taxon>Pseudomonadati</taxon>
        <taxon>Pseudomonadota</taxon>
        <taxon>Alphaproteobacteria</taxon>
        <taxon>Hyphomicrobiales</taxon>
        <taxon>Devosiaceae</taxon>
        <taxon>Devosia</taxon>
    </lineage>
</organism>
<reference evidence="1 2" key="1">
    <citation type="submission" date="2016-11" db="EMBL/GenBank/DDBJ databases">
        <authorList>
            <person name="Jaros S."/>
            <person name="Januszkiewicz K."/>
            <person name="Wedrychowicz H."/>
        </authorList>
    </citation>
    <scope>NUCLEOTIDE SEQUENCE [LARGE SCALE GENOMIC DNA]</scope>
    <source>
        <strain evidence="1 2">ATCC 23634</strain>
    </source>
</reference>
<protein>
    <submittedName>
        <fullName evidence="1">Uncharacterized protein</fullName>
    </submittedName>
</protein>
<dbReference type="Proteomes" id="UP000183447">
    <property type="component" value="Unassembled WGS sequence"/>
</dbReference>
<name>A0A1K2I0K1_9HYPH</name>
<dbReference type="EMBL" id="FPKU01000002">
    <property type="protein sequence ID" value="SFZ85248.1"/>
    <property type="molecule type" value="Genomic_DNA"/>
</dbReference>
<proteinExistence type="predicted"/>